<dbReference type="Gene3D" id="1.10.10.10">
    <property type="entry name" value="Winged helix-like DNA-binding domain superfamily/Winged helix DNA-binding domain"/>
    <property type="match status" value="1"/>
</dbReference>
<dbReference type="PANTHER" id="PTHR23131">
    <property type="entry name" value="ENDORIBONUCLEASE LACTB2"/>
    <property type="match status" value="1"/>
</dbReference>
<proteinExistence type="predicted"/>
<dbReference type="InterPro" id="IPR050662">
    <property type="entry name" value="Sec-metab_biosynth-thioest"/>
</dbReference>
<dbReference type="AlphaFoldDB" id="A0A0M9APX3"/>
<evidence type="ECO:0000313" key="2">
    <source>
        <dbReference type="EMBL" id="KOX96459.1"/>
    </source>
</evidence>
<organism evidence="2 3">
    <name type="scientific">Halorubrum tropicale</name>
    <dbReference type="NCBI Taxonomy" id="1765655"/>
    <lineage>
        <taxon>Archaea</taxon>
        <taxon>Methanobacteriati</taxon>
        <taxon>Methanobacteriota</taxon>
        <taxon>Stenosarchaea group</taxon>
        <taxon>Halobacteria</taxon>
        <taxon>Halobacteriales</taxon>
        <taxon>Haloferacaceae</taxon>
        <taxon>Halorubrum</taxon>
    </lineage>
</organism>
<comment type="caution">
    <text evidence="2">The sequence shown here is derived from an EMBL/GenBank/DDBJ whole genome shotgun (WGS) entry which is preliminary data.</text>
</comment>
<dbReference type="InterPro" id="IPR036388">
    <property type="entry name" value="WH-like_DNA-bd_sf"/>
</dbReference>
<evidence type="ECO:0000259" key="1">
    <source>
        <dbReference type="SMART" id="SM00849"/>
    </source>
</evidence>
<feature type="domain" description="Metallo-beta-lactamase" evidence="1">
    <location>
        <begin position="32"/>
        <end position="197"/>
    </location>
</feature>
<dbReference type="Proteomes" id="UP000037747">
    <property type="component" value="Unassembled WGS sequence"/>
</dbReference>
<dbReference type="RefSeq" id="WP_053771631.1">
    <property type="nucleotide sequence ID" value="NZ_LIST01000003.1"/>
</dbReference>
<dbReference type="InterPro" id="IPR001279">
    <property type="entry name" value="Metallo-B-lactamas"/>
</dbReference>
<dbReference type="PANTHER" id="PTHR23131:SF0">
    <property type="entry name" value="ENDORIBONUCLEASE LACTB2"/>
    <property type="match status" value="1"/>
</dbReference>
<dbReference type="PATRIC" id="fig|1705389.3.peg.2448"/>
<name>A0A0M9APX3_9EURY</name>
<reference evidence="2 3" key="1">
    <citation type="submission" date="2015-08" db="EMBL/GenBank/DDBJ databases">
        <title>Genomes of Isolates from Cabo Rojo, PR.</title>
        <authorList>
            <person name="Sanchez-Nieves R.L."/>
            <person name="Montalvo-Rodriguez R."/>
        </authorList>
    </citation>
    <scope>NUCLEOTIDE SEQUENCE [LARGE SCALE GENOMIC DNA]</scope>
    <source>
        <strain evidence="2 3">5</strain>
    </source>
</reference>
<accession>A0A0M9APX3</accession>
<gene>
    <name evidence="2" type="ORF">AMR74_08435</name>
</gene>
<dbReference type="InterPro" id="IPR036866">
    <property type="entry name" value="RibonucZ/Hydroxyglut_hydro"/>
</dbReference>
<dbReference type="SMART" id="SM00849">
    <property type="entry name" value="Lactamase_B"/>
    <property type="match status" value="1"/>
</dbReference>
<dbReference type="SUPFAM" id="SSF56281">
    <property type="entry name" value="Metallo-hydrolase/oxidoreductase"/>
    <property type="match status" value="1"/>
</dbReference>
<dbReference type="Gene3D" id="3.60.15.10">
    <property type="entry name" value="Ribonuclease Z/Hydroxyacylglutathione hydrolase-like"/>
    <property type="match status" value="1"/>
</dbReference>
<keyword evidence="3" id="KW-1185">Reference proteome</keyword>
<dbReference type="Pfam" id="PF00753">
    <property type="entry name" value="Lactamase_B"/>
    <property type="match status" value="1"/>
</dbReference>
<protein>
    <submittedName>
        <fullName evidence="2">Beta-lactamase</fullName>
    </submittedName>
</protein>
<dbReference type="EMBL" id="LIST01000003">
    <property type="protein sequence ID" value="KOX96459.1"/>
    <property type="molecule type" value="Genomic_DNA"/>
</dbReference>
<sequence>MAPDDPGDAERSRDPAVTRVEVPVDTRAPGGTTNAYLLDGLLVDPAARTDALDAAVAARGSGDRGVEAIAVTHAHPDHVGAVADYAAATGATVVAREGHADRFAATTGTEPDETVAPGERVADTAVRVVDTPGHAPDHLAFAAGDPDAPGRAVLCCGDLAVAEGSVAVVAPEGDLSAYLASLERVRDAGYGRLLPGHGPPIGDPQATCQRLIDHRLARERDVIAAIDRGAADLDAVVDGAYEKDLSGVRDLALATVAAHVEKLVAEGRVDGAWRARLADRGFD</sequence>
<dbReference type="OrthoDB" id="6433at2157"/>
<evidence type="ECO:0000313" key="3">
    <source>
        <dbReference type="Proteomes" id="UP000037747"/>
    </source>
</evidence>
<dbReference type="STRING" id="1765655.AMR74_08435"/>